<protein>
    <submittedName>
        <fullName evidence="2">Uncharacterized protein</fullName>
    </submittedName>
</protein>
<dbReference type="InterPro" id="IPR036397">
    <property type="entry name" value="RNaseH_sf"/>
</dbReference>
<sequence>MTKRHRDWHEKLPYALMAYRTSIRTSMEAVWNGMEAPYSLMYGMEAMLPTEVEIPSLRILMETKLEEADWIRQRYEQLSLIDEKWLNATCHGQCYQKRMAQAYNKKVHLHTFEEGDKVLPGGALILAEMDG</sequence>
<dbReference type="PANTHER" id="PTHR48475">
    <property type="entry name" value="RIBONUCLEASE H"/>
    <property type="match status" value="1"/>
</dbReference>
<evidence type="ECO:0000313" key="2">
    <source>
        <dbReference type="RefSeq" id="XP_071909760.1"/>
    </source>
</evidence>
<dbReference type="PANTHER" id="PTHR48475:SF1">
    <property type="entry name" value="RNASE H TYPE-1 DOMAIN-CONTAINING PROTEIN"/>
    <property type="match status" value="1"/>
</dbReference>
<dbReference type="GeneID" id="140008783"/>
<accession>A0ABM4UR46</accession>
<name>A0ABM4UR46_COFAR</name>
<organism evidence="1 2">
    <name type="scientific">Coffea arabica</name>
    <name type="common">Arabian coffee</name>
    <dbReference type="NCBI Taxonomy" id="13443"/>
    <lineage>
        <taxon>Eukaryota</taxon>
        <taxon>Viridiplantae</taxon>
        <taxon>Streptophyta</taxon>
        <taxon>Embryophyta</taxon>
        <taxon>Tracheophyta</taxon>
        <taxon>Spermatophyta</taxon>
        <taxon>Magnoliopsida</taxon>
        <taxon>eudicotyledons</taxon>
        <taxon>Gunneridae</taxon>
        <taxon>Pentapetalae</taxon>
        <taxon>asterids</taxon>
        <taxon>lamiids</taxon>
        <taxon>Gentianales</taxon>
        <taxon>Rubiaceae</taxon>
        <taxon>Ixoroideae</taxon>
        <taxon>Gardenieae complex</taxon>
        <taxon>Bertiereae - Coffeeae clade</taxon>
        <taxon>Coffeeae</taxon>
        <taxon>Coffea</taxon>
    </lineage>
</organism>
<dbReference type="Gene3D" id="3.30.420.10">
    <property type="entry name" value="Ribonuclease H-like superfamily/Ribonuclease H"/>
    <property type="match status" value="1"/>
</dbReference>
<gene>
    <name evidence="2" type="primary">LOC140008783</name>
</gene>
<reference evidence="2" key="1">
    <citation type="submission" date="2025-08" db="UniProtKB">
        <authorList>
            <consortium name="RefSeq"/>
        </authorList>
    </citation>
    <scope>IDENTIFICATION</scope>
    <source>
        <tissue evidence="2">Leaves</tissue>
    </source>
</reference>
<keyword evidence="1" id="KW-1185">Reference proteome</keyword>
<proteinExistence type="predicted"/>
<dbReference type="Proteomes" id="UP001652660">
    <property type="component" value="Chromosome 6c"/>
</dbReference>
<evidence type="ECO:0000313" key="1">
    <source>
        <dbReference type="Proteomes" id="UP001652660"/>
    </source>
</evidence>
<dbReference type="RefSeq" id="XP_071909760.1">
    <property type="nucleotide sequence ID" value="XM_072053659.1"/>
</dbReference>